<evidence type="ECO:0000256" key="8">
    <source>
        <dbReference type="ARBA" id="ARBA00038436"/>
    </source>
</evidence>
<accession>A0A0C6P8J3</accession>
<evidence type="ECO:0000256" key="9">
    <source>
        <dbReference type="RuleBase" id="RU369079"/>
    </source>
</evidence>
<dbReference type="InterPro" id="IPR055348">
    <property type="entry name" value="DctQ"/>
</dbReference>
<feature type="transmembrane region" description="Helical" evidence="9">
    <location>
        <begin position="89"/>
        <end position="111"/>
    </location>
</feature>
<evidence type="ECO:0000313" key="12">
    <source>
        <dbReference type="Proteomes" id="UP000007564"/>
    </source>
</evidence>
<dbReference type="AlphaFoldDB" id="A0A0C6P8J3"/>
<evidence type="ECO:0000259" key="10">
    <source>
        <dbReference type="Pfam" id="PF04290"/>
    </source>
</evidence>
<name>A0A0C6P8J3_BORBO</name>
<proteinExistence type="inferred from homology"/>
<feature type="transmembrane region" description="Helical" evidence="9">
    <location>
        <begin position="51"/>
        <end position="68"/>
    </location>
</feature>
<reference evidence="11 12" key="1">
    <citation type="journal article" date="2012" name="BMC Genomics">
        <title>Comparative genomics of the classical Bordetella subspecies: the evolution and exchange of virulence-associated diversity amongst closely related pathogens.</title>
        <authorList>
            <person name="Park J."/>
            <person name="Zhang Y."/>
            <person name="Buboltz A.M."/>
            <person name="Zhang X."/>
            <person name="Schuster S.C."/>
            <person name="Ahuja U."/>
            <person name="Liu M."/>
            <person name="Miller J.F."/>
            <person name="Sebaihia M."/>
            <person name="Bentley S.D."/>
            <person name="Parkhill J."/>
            <person name="Harvill E.T."/>
        </authorList>
    </citation>
    <scope>NUCLEOTIDE SEQUENCE [LARGE SCALE GENOMIC DNA]</scope>
    <source>
        <strain evidence="11 12">253</strain>
    </source>
</reference>
<keyword evidence="4 9" id="KW-0997">Cell inner membrane</keyword>
<dbReference type="KEGG" id="bbh:BN112_2731"/>
<comment type="subcellular location">
    <subcellularLocation>
        <location evidence="1 9">Cell inner membrane</location>
        <topology evidence="1 9">Multi-pass membrane protein</topology>
    </subcellularLocation>
</comment>
<dbReference type="OrthoDB" id="9795655at2"/>
<comment type="subunit">
    <text evidence="9">The complex comprises the extracytoplasmic solute receptor protein and the two transmembrane proteins.</text>
</comment>
<dbReference type="Pfam" id="PF04290">
    <property type="entry name" value="DctQ"/>
    <property type="match status" value="1"/>
</dbReference>
<comment type="function">
    <text evidence="9">Part of the tripartite ATP-independent periplasmic (TRAP) transport system.</text>
</comment>
<keyword evidence="2 9" id="KW-0813">Transport</keyword>
<keyword evidence="3" id="KW-1003">Cell membrane</keyword>
<dbReference type="HOGENOM" id="CLU_086356_2_2_4"/>
<evidence type="ECO:0000313" key="11">
    <source>
        <dbReference type="EMBL" id="CCJ54648.1"/>
    </source>
</evidence>
<dbReference type="PANTHER" id="PTHR35011:SF4">
    <property type="entry name" value="SLL1102 PROTEIN"/>
    <property type="match status" value="1"/>
</dbReference>
<organism evidence="11 12">
    <name type="scientific">Bordetella bronchiseptica 253</name>
    <dbReference type="NCBI Taxonomy" id="568707"/>
    <lineage>
        <taxon>Bacteria</taxon>
        <taxon>Pseudomonadati</taxon>
        <taxon>Pseudomonadota</taxon>
        <taxon>Betaproteobacteria</taxon>
        <taxon>Burkholderiales</taxon>
        <taxon>Alcaligenaceae</taxon>
        <taxon>Bordetella</taxon>
    </lineage>
</organism>
<dbReference type="GeneID" id="56480621"/>
<evidence type="ECO:0000256" key="5">
    <source>
        <dbReference type="ARBA" id="ARBA00022692"/>
    </source>
</evidence>
<comment type="similarity">
    <text evidence="8 9">Belongs to the TRAP transporter small permease family.</text>
</comment>
<gene>
    <name evidence="11" type="ORF">BN112_2731</name>
</gene>
<keyword evidence="6 9" id="KW-1133">Transmembrane helix</keyword>
<protein>
    <recommendedName>
        <fullName evidence="9">TRAP transporter small permease protein</fullName>
    </recommendedName>
</protein>
<dbReference type="GO" id="GO:0005886">
    <property type="term" value="C:plasma membrane"/>
    <property type="evidence" value="ECO:0007669"/>
    <property type="project" value="UniProtKB-SubCell"/>
</dbReference>
<keyword evidence="5 9" id="KW-0812">Transmembrane</keyword>
<evidence type="ECO:0000256" key="4">
    <source>
        <dbReference type="ARBA" id="ARBA00022519"/>
    </source>
</evidence>
<feature type="domain" description="Tripartite ATP-independent periplasmic transporters DctQ component" evidence="10">
    <location>
        <begin position="27"/>
        <end position="157"/>
    </location>
</feature>
<dbReference type="PANTHER" id="PTHR35011">
    <property type="entry name" value="2,3-DIKETO-L-GULONATE TRAP TRANSPORTER SMALL PERMEASE PROTEIN YIAM"/>
    <property type="match status" value="1"/>
</dbReference>
<evidence type="ECO:0000256" key="1">
    <source>
        <dbReference type="ARBA" id="ARBA00004429"/>
    </source>
</evidence>
<evidence type="ECO:0000256" key="3">
    <source>
        <dbReference type="ARBA" id="ARBA00022475"/>
    </source>
</evidence>
<sequence length="174" mass="19682">MERLIQVLDLFSDRMGRLASMVMLPVLLVTFAVVVLRYVFGIGLIWLQDSYVWLTSVFFICMAGNTFLHDRHVRVELFYSRMTARKRALVNALGVLLLLWPTLFVTVQQSWRPIARSWRFLEASPNAGGLSFAYVHKSLVYVFCLVLFLQGLSLLLKSARTLAGARGVAPEASP</sequence>
<evidence type="ECO:0000256" key="2">
    <source>
        <dbReference type="ARBA" id="ARBA00022448"/>
    </source>
</evidence>
<feature type="transmembrane region" description="Helical" evidence="9">
    <location>
        <begin position="21"/>
        <end position="45"/>
    </location>
</feature>
<dbReference type="GO" id="GO:0022857">
    <property type="term" value="F:transmembrane transporter activity"/>
    <property type="evidence" value="ECO:0007669"/>
    <property type="project" value="UniProtKB-UniRule"/>
</dbReference>
<evidence type="ECO:0000256" key="6">
    <source>
        <dbReference type="ARBA" id="ARBA00022989"/>
    </source>
</evidence>
<dbReference type="EMBL" id="HE965806">
    <property type="protein sequence ID" value="CCJ54648.1"/>
    <property type="molecule type" value="Genomic_DNA"/>
</dbReference>
<feature type="transmembrane region" description="Helical" evidence="9">
    <location>
        <begin position="138"/>
        <end position="156"/>
    </location>
</feature>
<keyword evidence="7 9" id="KW-0472">Membrane</keyword>
<dbReference type="RefSeq" id="WP_003808109.1">
    <property type="nucleotide sequence ID" value="NC_019382.1"/>
</dbReference>
<dbReference type="InterPro" id="IPR007387">
    <property type="entry name" value="TRAP_DctQ"/>
</dbReference>
<evidence type="ECO:0000256" key="7">
    <source>
        <dbReference type="ARBA" id="ARBA00023136"/>
    </source>
</evidence>
<dbReference type="Proteomes" id="UP000007564">
    <property type="component" value="Chromosome"/>
</dbReference>